<keyword evidence="2 4" id="KW-0456">Lyase</keyword>
<dbReference type="AlphaFoldDB" id="A0A9D1QZB1"/>
<gene>
    <name evidence="6" type="ORF">H9874_06695</name>
</gene>
<dbReference type="Pfam" id="PF00701">
    <property type="entry name" value="DHDPS"/>
    <property type="match status" value="1"/>
</dbReference>
<dbReference type="InterPro" id="IPR013785">
    <property type="entry name" value="Aldolase_TIM"/>
</dbReference>
<feature type="active site" description="Proton donor/acceptor" evidence="5">
    <location>
        <position position="140"/>
    </location>
</feature>
<evidence type="ECO:0000256" key="2">
    <source>
        <dbReference type="ARBA" id="ARBA00023239"/>
    </source>
</evidence>
<dbReference type="SUPFAM" id="SSF51569">
    <property type="entry name" value="Aldolase"/>
    <property type="match status" value="1"/>
</dbReference>
<evidence type="ECO:0000256" key="4">
    <source>
        <dbReference type="PIRNR" id="PIRNR001365"/>
    </source>
</evidence>
<dbReference type="CDD" id="cd00408">
    <property type="entry name" value="DHDPS-like"/>
    <property type="match status" value="1"/>
</dbReference>
<reference evidence="6" key="2">
    <citation type="submission" date="2021-04" db="EMBL/GenBank/DDBJ databases">
        <authorList>
            <person name="Gilroy R."/>
        </authorList>
    </citation>
    <scope>NUCLEOTIDE SEQUENCE</scope>
    <source>
        <strain evidence="6">ChiSxjej5B17-1746</strain>
    </source>
</reference>
<dbReference type="GO" id="GO:0044281">
    <property type="term" value="P:small molecule metabolic process"/>
    <property type="evidence" value="ECO:0007669"/>
    <property type="project" value="UniProtKB-ARBA"/>
</dbReference>
<dbReference type="PROSITE" id="PS00666">
    <property type="entry name" value="DHDPS_2"/>
    <property type="match status" value="1"/>
</dbReference>
<accession>A0A9D1QZB1</accession>
<evidence type="ECO:0000256" key="1">
    <source>
        <dbReference type="ARBA" id="ARBA00007592"/>
    </source>
</evidence>
<feature type="active site" description="Schiff-base intermediate with substrate" evidence="5">
    <location>
        <position position="168"/>
    </location>
</feature>
<sequence length="311" mass="33235">MGTCHLKGIFAPVPTAFDNDGEVAWEHFGRNIERFGETPLDGILVLGSNGEAVALREREKIRLIETARERFPARKPVLAGVGCESLQATLALCREAARCGADAVVVINPAYYRTVVGKPDVMRDYFRQVADASPLPVLIYNMPRNTALNIPAEVISDLSAHGNIVGIKDSGGDIAQIASIIHDSEPDFAVFAGSASFLLPTLYLGGCGGTLACANIAPDLCAGILRTFRAGDHEEARRLQMSVLHLNAAVTTAYGVAGLKYALDCLGYYGGPCRSPLPSFLPEAYQSVIRDLLRGARLLSEDAGTEGSEEE</sequence>
<dbReference type="Proteomes" id="UP000824264">
    <property type="component" value="Unassembled WGS sequence"/>
</dbReference>
<comment type="caution">
    <text evidence="6">The sequence shown here is derived from an EMBL/GenBank/DDBJ whole genome shotgun (WGS) entry which is preliminary data.</text>
</comment>
<comment type="similarity">
    <text evidence="1 4">Belongs to the DapA family.</text>
</comment>
<evidence type="ECO:0000313" key="7">
    <source>
        <dbReference type="Proteomes" id="UP000824264"/>
    </source>
</evidence>
<proteinExistence type="inferred from homology"/>
<dbReference type="InterPro" id="IPR002220">
    <property type="entry name" value="DapA-like"/>
</dbReference>
<evidence type="ECO:0000256" key="5">
    <source>
        <dbReference type="PIRSR" id="PIRSR001365-1"/>
    </source>
</evidence>
<keyword evidence="3" id="KW-0704">Schiff base</keyword>
<dbReference type="PIRSF" id="PIRSF001365">
    <property type="entry name" value="DHDPS"/>
    <property type="match status" value="1"/>
</dbReference>
<dbReference type="PANTHER" id="PTHR12128">
    <property type="entry name" value="DIHYDRODIPICOLINATE SYNTHASE"/>
    <property type="match status" value="1"/>
</dbReference>
<name>A0A9D1QZB1_9BACT</name>
<dbReference type="PANTHER" id="PTHR12128:SF66">
    <property type="entry name" value="4-HYDROXY-2-OXOGLUTARATE ALDOLASE, MITOCHONDRIAL"/>
    <property type="match status" value="1"/>
</dbReference>
<dbReference type="SMART" id="SM01130">
    <property type="entry name" value="DHDPS"/>
    <property type="match status" value="1"/>
</dbReference>
<evidence type="ECO:0000313" key="6">
    <source>
        <dbReference type="EMBL" id="HIW78816.1"/>
    </source>
</evidence>
<reference evidence="6" key="1">
    <citation type="journal article" date="2021" name="PeerJ">
        <title>Extensive microbial diversity within the chicken gut microbiome revealed by metagenomics and culture.</title>
        <authorList>
            <person name="Gilroy R."/>
            <person name="Ravi A."/>
            <person name="Getino M."/>
            <person name="Pursley I."/>
            <person name="Horton D.L."/>
            <person name="Alikhan N.F."/>
            <person name="Baker D."/>
            <person name="Gharbi K."/>
            <person name="Hall N."/>
            <person name="Watson M."/>
            <person name="Adriaenssens E.M."/>
            <person name="Foster-Nyarko E."/>
            <person name="Jarju S."/>
            <person name="Secka A."/>
            <person name="Antonio M."/>
            <person name="Oren A."/>
            <person name="Chaudhuri R.R."/>
            <person name="La Ragione R."/>
            <person name="Hildebrand F."/>
            <person name="Pallen M.J."/>
        </authorList>
    </citation>
    <scope>NUCLEOTIDE SEQUENCE</scope>
    <source>
        <strain evidence="6">ChiSxjej5B17-1746</strain>
    </source>
</reference>
<dbReference type="GO" id="GO:0008840">
    <property type="term" value="F:4-hydroxy-tetrahydrodipicolinate synthase activity"/>
    <property type="evidence" value="ECO:0007669"/>
    <property type="project" value="TreeGrafter"/>
</dbReference>
<organism evidence="6 7">
    <name type="scientific">Candidatus Bilophila faecipullorum</name>
    <dbReference type="NCBI Taxonomy" id="2838482"/>
    <lineage>
        <taxon>Bacteria</taxon>
        <taxon>Pseudomonadati</taxon>
        <taxon>Thermodesulfobacteriota</taxon>
        <taxon>Desulfovibrionia</taxon>
        <taxon>Desulfovibrionales</taxon>
        <taxon>Desulfovibrionaceae</taxon>
        <taxon>Bilophila</taxon>
    </lineage>
</organism>
<dbReference type="Gene3D" id="3.20.20.70">
    <property type="entry name" value="Aldolase class I"/>
    <property type="match status" value="1"/>
</dbReference>
<evidence type="ECO:0000256" key="3">
    <source>
        <dbReference type="ARBA" id="ARBA00023270"/>
    </source>
</evidence>
<dbReference type="InterPro" id="IPR020625">
    <property type="entry name" value="Schiff_base-form_aldolases_AS"/>
</dbReference>
<dbReference type="EMBL" id="DXGI01000248">
    <property type="protein sequence ID" value="HIW78816.1"/>
    <property type="molecule type" value="Genomic_DNA"/>
</dbReference>
<protein>
    <submittedName>
        <fullName evidence="6">Dihydrodipicolinate synthase family protein</fullName>
    </submittedName>
</protein>
<dbReference type="PRINTS" id="PR00146">
    <property type="entry name" value="DHPICSNTHASE"/>
</dbReference>